<organism evidence="3 4">
    <name type="scientific">Frankliniella fusca</name>
    <dbReference type="NCBI Taxonomy" id="407009"/>
    <lineage>
        <taxon>Eukaryota</taxon>
        <taxon>Metazoa</taxon>
        <taxon>Ecdysozoa</taxon>
        <taxon>Arthropoda</taxon>
        <taxon>Hexapoda</taxon>
        <taxon>Insecta</taxon>
        <taxon>Pterygota</taxon>
        <taxon>Neoptera</taxon>
        <taxon>Paraneoptera</taxon>
        <taxon>Thysanoptera</taxon>
        <taxon>Terebrantia</taxon>
        <taxon>Thripoidea</taxon>
        <taxon>Thripidae</taxon>
        <taxon>Frankliniella</taxon>
    </lineage>
</organism>
<dbReference type="PANTHER" id="PTHR47642:SF5">
    <property type="entry name" value="ATP-DEPENDENT DNA HELICASE"/>
    <property type="match status" value="1"/>
</dbReference>
<dbReference type="InterPro" id="IPR005135">
    <property type="entry name" value="Endo/exonuclease/phosphatase"/>
</dbReference>
<accession>A0AAE1LIL2</accession>
<keyword evidence="3" id="KW-0067">ATP-binding</keyword>
<gene>
    <name evidence="3" type="ORF">KUF71_010748</name>
</gene>
<dbReference type="SUPFAM" id="SSF56219">
    <property type="entry name" value="DNase I-like"/>
    <property type="match status" value="1"/>
</dbReference>
<dbReference type="InterPro" id="IPR046700">
    <property type="entry name" value="DUF6570"/>
</dbReference>
<feature type="non-terminal residue" evidence="3">
    <location>
        <position position="1744"/>
    </location>
</feature>
<name>A0AAE1LIL2_9NEOP</name>
<dbReference type="Pfam" id="PF20209">
    <property type="entry name" value="DUF6570"/>
    <property type="match status" value="1"/>
</dbReference>
<comment type="caution">
    <text evidence="3">The sequence shown here is derived from an EMBL/GenBank/DDBJ whole genome shotgun (WGS) entry which is preliminary data.</text>
</comment>
<dbReference type="InterPro" id="IPR036691">
    <property type="entry name" value="Endo/exonu/phosph_ase_sf"/>
</dbReference>
<evidence type="ECO:0000259" key="1">
    <source>
        <dbReference type="Pfam" id="PF14529"/>
    </source>
</evidence>
<feature type="domain" description="Endonuclease/exonuclease/phosphatase" evidence="1">
    <location>
        <begin position="1634"/>
        <end position="1738"/>
    </location>
</feature>
<dbReference type="PANTHER" id="PTHR47642">
    <property type="entry name" value="ATP-DEPENDENT DNA HELICASE"/>
    <property type="match status" value="1"/>
</dbReference>
<keyword evidence="3" id="KW-0378">Hydrolase</keyword>
<reference evidence="3" key="2">
    <citation type="journal article" date="2023" name="BMC Genomics">
        <title>Pest status, molecular evolution, and epigenetic factors derived from the genome assembly of Frankliniella fusca, a thysanopteran phytovirus vector.</title>
        <authorList>
            <person name="Catto M.A."/>
            <person name="Labadie P.E."/>
            <person name="Jacobson A.L."/>
            <person name="Kennedy G.G."/>
            <person name="Srinivasan R."/>
            <person name="Hunt B.G."/>
        </authorList>
    </citation>
    <scope>NUCLEOTIDE SEQUENCE</scope>
    <source>
        <strain evidence="3">PL_HMW_Pooled</strain>
    </source>
</reference>
<evidence type="ECO:0000313" key="3">
    <source>
        <dbReference type="EMBL" id="KAK3921576.1"/>
    </source>
</evidence>
<protein>
    <submittedName>
        <fullName evidence="3">ATP-dependent DNA helicase PIF4</fullName>
    </submittedName>
</protein>
<dbReference type="EMBL" id="JAHWGI010001040">
    <property type="protein sequence ID" value="KAK3921576.1"/>
    <property type="molecule type" value="Genomic_DNA"/>
</dbReference>
<sequence length="1744" mass="199805">YFGRQCSANAVAGICKAHVLHPNLWTPLNIDECLMAGNKLFEKSYELLPSNYSNVIYLRPDELHSCVMFPENEIKFEVQINDEYYGTSMNNIVTVNHGIVNYCIDDAILCFLHNFNYGILTCQIQCVAILKIGTEYFLFDSHKRGKNGLPDCGNGTAVLMSFTDINDLVLHLKNLFKCTSCLPTNTVQCSTCQFTIVPIFISNVTNISVNEQIHSSPKKNEGNKRMSQLEQARNAKKIKNNNKKLKKNNDIQSNILKQQVMLEAIPDSTADLVNKIYDLRIRSTETRYARTEEMKAKNVQQIHDRYQTNVEVRETKAQQKKVKYQTDEIFRELHSSKMRQKYHDDELYHEKLSVKMREKMKEKMREKYQTDEDYHKKALENVKNSYHTPQGAKRKSNYQNMYHSSKKTKICLHERFNEQKKEMPTVICTCCAQLFFKKSTISELSLKIDQTLSVTDVCTYRHHLGENESGNVCSTCANHLKKGKVPHFAATNGLVFDPLPQELTGLTTLEERLVSARIPFMQIRELGYQKQLGLKGNCVNVPIDINKTVTCLPRMDSEDDTLLVQLMRRMSDKTPYAFENVRPEKVFNAARYLVNTDLYKQHNITLNESWLQQFHDETNNTASDFISTSNTDDSTDQVDEIDDLMDQQETLLTSGFVADSGVKIAPGEGNMPLSLTLDEDMDVLAFPTIYGGKQRIFKVKYTPVEMAKAEARHHDRRVATNIPKNRVTVQRENKILLPLSNDMDEQEKLRARKLWSEIKEQTEIIAKNHEDCSFDEYLAYLNLDEQSYIQALRSKLKRPTVFLGRNLNERRVNAYNREMLILWEAHMDIQLVVSPYGCVKYIVSYVSKSQKGMSKLLKEVADKVAKGDEPTIKKLRKIVNAFLNNCEISAQEIALHVLGIPMSKSSIGTIYINSCPPDQRVFLKKGKKELEKICETDPNSTDIQETGMIEHYIERPDILESTCLADFAALYKYSKTHPHKKNVSTDEIEIDLEINDDEIIAEKNCDDESNKKTVYELKNNSGFLTKRNKRLVIQFRNYKEGEDKLNFQRENLMLFTSWRTEPSLLDSDLPMKFSEKLEVIQTNRSNYCKYDSVFDNIEVNLLEEDEENEEESTVAPQFKILDLNETPSDFQLEIPHTEKIISTAESMRFPLPNILPESEFLSLIKSLNEKQRKYLLNLTNLVKTNPSEPFYHFLSGGAGVGKSTLINAIKQVLERFWVHQPSNKPEDINILAVAPTGKAAIGINGTTIDSAFGFGFNVKDKLHKVTTLYYCNADVDAFNNLFLAVSPNEKIVSRALDSCSGTKSRATITYMLSQAQKLQHKKTQNMQYLLKLCVETKYIVSHNIAVPDGISNGSPCILKKVIYGQLCEKNSRERIPIRAYVQFEKESTGEKTRQRLQNIIKADGITEKNWTPIQRICRSFSLNENTHIQVTRNQLPLLPSNAQTIHCSQSCTYDNILVFLNKTLSRKLLYTACSRVTSLSGLYLSGIYKKPARATLENDPSLREMTRMRNEAQLQFSLIFPEDVKNKDNTVVLFHNVRSLNLHFENISCDPTFIASDIIMLAETWSKPEDKYDINNFTIISRTDCKSPKRKAFGTLVYVKNYLLPHVNILFQNESISGTNHSTVVALTMFSKTVIMVYKSPKTAWNVLKQQLQQAITKSLENHIYDITIMGDFNIKYQVSDPNYTNLKSFMTEANCSMLLDATKVSTDHSSLIDLCFSTNTLNNADIFESVTSDHKPIWIELGM</sequence>
<evidence type="ECO:0000259" key="2">
    <source>
        <dbReference type="Pfam" id="PF20209"/>
    </source>
</evidence>
<keyword evidence="4" id="KW-1185">Reference proteome</keyword>
<feature type="domain" description="DUF6570" evidence="2">
    <location>
        <begin position="482"/>
        <end position="611"/>
    </location>
</feature>
<dbReference type="Gene3D" id="3.90.70.120">
    <property type="match status" value="1"/>
</dbReference>
<dbReference type="Gene3D" id="3.40.50.300">
    <property type="entry name" value="P-loop containing nucleotide triphosphate hydrolases"/>
    <property type="match status" value="2"/>
</dbReference>
<dbReference type="InterPro" id="IPR027417">
    <property type="entry name" value="P-loop_NTPase"/>
</dbReference>
<proteinExistence type="predicted"/>
<dbReference type="Proteomes" id="UP001219518">
    <property type="component" value="Unassembled WGS sequence"/>
</dbReference>
<keyword evidence="3" id="KW-0347">Helicase</keyword>
<dbReference type="Gene3D" id="3.60.10.10">
    <property type="entry name" value="Endonuclease/exonuclease/phosphatase"/>
    <property type="match status" value="1"/>
</dbReference>
<keyword evidence="3" id="KW-0547">Nucleotide-binding</keyword>
<dbReference type="Pfam" id="PF14529">
    <property type="entry name" value="Exo_endo_phos_2"/>
    <property type="match status" value="1"/>
</dbReference>
<evidence type="ECO:0000313" key="4">
    <source>
        <dbReference type="Proteomes" id="UP001219518"/>
    </source>
</evidence>
<dbReference type="GO" id="GO:0004386">
    <property type="term" value="F:helicase activity"/>
    <property type="evidence" value="ECO:0007669"/>
    <property type="project" value="UniProtKB-KW"/>
</dbReference>
<dbReference type="SUPFAM" id="SSF52540">
    <property type="entry name" value="P-loop containing nucleoside triphosphate hydrolases"/>
    <property type="match status" value="2"/>
</dbReference>
<dbReference type="InterPro" id="IPR051055">
    <property type="entry name" value="PIF1_helicase"/>
</dbReference>
<reference evidence="3" key="1">
    <citation type="submission" date="2021-07" db="EMBL/GenBank/DDBJ databases">
        <authorList>
            <person name="Catto M.A."/>
            <person name="Jacobson A."/>
            <person name="Kennedy G."/>
            <person name="Labadie P."/>
            <person name="Hunt B.G."/>
            <person name="Srinivasan R."/>
        </authorList>
    </citation>
    <scope>NUCLEOTIDE SEQUENCE</scope>
    <source>
        <strain evidence="3">PL_HMW_Pooled</strain>
        <tissue evidence="3">Head</tissue>
    </source>
</reference>